<name>N1PXF1_DOTSN</name>
<dbReference type="eggNOG" id="ENOG502RGRK">
    <property type="taxonomic scope" value="Eukaryota"/>
</dbReference>
<organism evidence="1 2">
    <name type="scientific">Dothistroma septosporum (strain NZE10 / CBS 128990)</name>
    <name type="common">Red band needle blight fungus</name>
    <name type="synonym">Mycosphaerella pini</name>
    <dbReference type="NCBI Taxonomy" id="675120"/>
    <lineage>
        <taxon>Eukaryota</taxon>
        <taxon>Fungi</taxon>
        <taxon>Dikarya</taxon>
        <taxon>Ascomycota</taxon>
        <taxon>Pezizomycotina</taxon>
        <taxon>Dothideomycetes</taxon>
        <taxon>Dothideomycetidae</taxon>
        <taxon>Mycosphaerellales</taxon>
        <taxon>Mycosphaerellaceae</taxon>
        <taxon>Dothistroma</taxon>
    </lineage>
</organism>
<accession>N1PXF1</accession>
<reference evidence="1 2" key="2">
    <citation type="journal article" date="2012" name="PLoS Pathog.">
        <title>Diverse lifestyles and strategies of plant pathogenesis encoded in the genomes of eighteen Dothideomycetes fungi.</title>
        <authorList>
            <person name="Ohm R.A."/>
            <person name="Feau N."/>
            <person name="Henrissat B."/>
            <person name="Schoch C.L."/>
            <person name="Horwitz B.A."/>
            <person name="Barry K.W."/>
            <person name="Condon B.J."/>
            <person name="Copeland A.C."/>
            <person name="Dhillon B."/>
            <person name="Glaser F."/>
            <person name="Hesse C.N."/>
            <person name="Kosti I."/>
            <person name="LaButti K."/>
            <person name="Lindquist E.A."/>
            <person name="Lucas S."/>
            <person name="Salamov A.A."/>
            <person name="Bradshaw R.E."/>
            <person name="Ciuffetti L."/>
            <person name="Hamelin R.C."/>
            <person name="Kema G.H.J."/>
            <person name="Lawrence C."/>
            <person name="Scott J.A."/>
            <person name="Spatafora J.W."/>
            <person name="Turgeon B.G."/>
            <person name="de Wit P.J.G.M."/>
            <person name="Zhong S."/>
            <person name="Goodwin S.B."/>
            <person name="Grigoriev I.V."/>
        </authorList>
    </citation>
    <scope>NUCLEOTIDE SEQUENCE [LARGE SCALE GENOMIC DNA]</scope>
    <source>
        <strain evidence="2">NZE10 / CBS 128990</strain>
    </source>
</reference>
<dbReference type="OMA" id="HEAYDEP"/>
<reference evidence="2" key="1">
    <citation type="journal article" date="2012" name="PLoS Genet.">
        <title>The genomes of the fungal plant pathogens Cladosporium fulvum and Dothistroma septosporum reveal adaptation to different hosts and lifestyles but also signatures of common ancestry.</title>
        <authorList>
            <person name="de Wit P.J.G.M."/>
            <person name="van der Burgt A."/>
            <person name="Oekmen B."/>
            <person name="Stergiopoulos I."/>
            <person name="Abd-Elsalam K.A."/>
            <person name="Aerts A.L."/>
            <person name="Bahkali A.H."/>
            <person name="Beenen H.G."/>
            <person name="Chettri P."/>
            <person name="Cox M.P."/>
            <person name="Datema E."/>
            <person name="de Vries R.P."/>
            <person name="Dhillon B."/>
            <person name="Ganley A.R."/>
            <person name="Griffiths S.A."/>
            <person name="Guo Y."/>
            <person name="Hamelin R.C."/>
            <person name="Henrissat B."/>
            <person name="Kabir M.S."/>
            <person name="Jashni M.K."/>
            <person name="Kema G."/>
            <person name="Klaubauf S."/>
            <person name="Lapidus A."/>
            <person name="Levasseur A."/>
            <person name="Lindquist E."/>
            <person name="Mehrabi R."/>
            <person name="Ohm R.A."/>
            <person name="Owen T.J."/>
            <person name="Salamov A."/>
            <person name="Schwelm A."/>
            <person name="Schijlen E."/>
            <person name="Sun H."/>
            <person name="van den Burg H.A."/>
            <person name="van Ham R.C.H.J."/>
            <person name="Zhang S."/>
            <person name="Goodwin S.B."/>
            <person name="Grigoriev I.V."/>
            <person name="Collemare J."/>
            <person name="Bradshaw R.E."/>
        </authorList>
    </citation>
    <scope>NUCLEOTIDE SEQUENCE [LARGE SCALE GENOMIC DNA]</scope>
    <source>
        <strain evidence="2">NZE10 / CBS 128990</strain>
    </source>
</reference>
<dbReference type="HOGENOM" id="CLU_514852_0_0_1"/>
<dbReference type="Proteomes" id="UP000016933">
    <property type="component" value="Unassembled WGS sequence"/>
</dbReference>
<evidence type="ECO:0000313" key="2">
    <source>
        <dbReference type="Proteomes" id="UP000016933"/>
    </source>
</evidence>
<gene>
    <name evidence="1" type="ORF">DOTSEDRAFT_79005</name>
</gene>
<keyword evidence="2" id="KW-1185">Reference proteome</keyword>
<evidence type="ECO:0000313" key="1">
    <source>
        <dbReference type="EMBL" id="EME46904.1"/>
    </source>
</evidence>
<dbReference type="AlphaFoldDB" id="N1PXF1"/>
<sequence>MISTLPEEIIVLILSYLSLPHLDPINESRQNDHEVATALATLAALSRTTRALHRLVEPVLYASYPGPRHADPQLFLAALASRPRRAFPVLKLVLEPPHPEDEQPEFNEYGYHEYDYDGRDLLPAHLDGGLNRLGNTAVDSGFETIPEGPHAPYSQFIPELHAIIDSYLDPSQLRDDLRIKLEAGSSTAVQSLLLLMCRNIRVLDIVAPGPDEMFSLTLANMAGEIISVPRREDLNHSSTIRPTRAYGALNRIVIRETALCHTRGFCYDSSQLVRLKGIRFATLRNVWLKTRIEPLRSDIDPALTTSSLTTMELHDCRFKRDTLACLLRSCPALTSLVIKFFGVWRNFFYIYSAGEIGAALQCIAERLEHFTLDTRSNDSDPTSHVGTSEALNSTIEHSIGDLKCFTALKTISVTANAIAATPQNTELHQQGLIPYEVSKGLVDVLPTSLQSLTLLSPARDPNWALTMHDTYPKVRDLMESPSFAALSTVCLESPSGYVSLQEHEATALSDWTFDRQGYDGRTRCVYRRQ</sequence>
<dbReference type="EMBL" id="KB446537">
    <property type="protein sequence ID" value="EME46904.1"/>
    <property type="molecule type" value="Genomic_DNA"/>
</dbReference>
<evidence type="ECO:0008006" key="3">
    <source>
        <dbReference type="Google" id="ProtNLM"/>
    </source>
</evidence>
<proteinExistence type="predicted"/>
<protein>
    <recommendedName>
        <fullName evidence="3">F-box domain-containing protein</fullName>
    </recommendedName>
</protein>